<reference evidence="2" key="1">
    <citation type="submission" date="2020-02" db="EMBL/GenBank/DDBJ databases">
        <authorList>
            <person name="Meier V. D."/>
        </authorList>
    </citation>
    <scope>NUCLEOTIDE SEQUENCE</scope>
    <source>
        <strain evidence="2">AVDCRST_MAG49</strain>
    </source>
</reference>
<dbReference type="EMBL" id="CADCWG010000103">
    <property type="protein sequence ID" value="CAA9549707.1"/>
    <property type="molecule type" value="Genomic_DNA"/>
</dbReference>
<proteinExistence type="predicted"/>
<evidence type="ECO:0000313" key="2">
    <source>
        <dbReference type="EMBL" id="CAA9549707.1"/>
    </source>
</evidence>
<organism evidence="2">
    <name type="scientific">uncultured Thermomicrobiales bacterium</name>
    <dbReference type="NCBI Taxonomy" id="1645740"/>
    <lineage>
        <taxon>Bacteria</taxon>
        <taxon>Pseudomonadati</taxon>
        <taxon>Thermomicrobiota</taxon>
        <taxon>Thermomicrobia</taxon>
        <taxon>Thermomicrobiales</taxon>
        <taxon>environmental samples</taxon>
    </lineage>
</organism>
<accession>A0A6J4UG50</accession>
<gene>
    <name evidence="2" type="ORF">AVDCRST_MAG49-1669</name>
</gene>
<evidence type="ECO:0000256" key="1">
    <source>
        <dbReference type="SAM" id="MobiDB-lite"/>
    </source>
</evidence>
<dbReference type="AlphaFoldDB" id="A0A6J4UG50"/>
<name>A0A6J4UG50_9BACT</name>
<feature type="region of interest" description="Disordered" evidence="1">
    <location>
        <begin position="39"/>
        <end position="73"/>
    </location>
</feature>
<protein>
    <submittedName>
        <fullName evidence="2">Uncharacterized protein</fullName>
    </submittedName>
</protein>
<sequence length="73" mass="7163">MPPNGGDLLAVVSGNLAPPSGETVAGAVASDPVHAEAVGGGTVVVTRPGKRRGSVPGVRTRNRPQRSAPPAST</sequence>